<evidence type="ECO:0000256" key="6">
    <source>
        <dbReference type="ARBA" id="ARBA00023187"/>
    </source>
</evidence>
<keyword evidence="11" id="KW-1185">Reference proteome</keyword>
<evidence type="ECO:0000313" key="10">
    <source>
        <dbReference type="EMBL" id="VDP26213.1"/>
    </source>
</evidence>
<keyword evidence="5" id="KW-0804">Transcription</keyword>
<reference evidence="10 11" key="2">
    <citation type="submission" date="2018-11" db="EMBL/GenBank/DDBJ databases">
        <authorList>
            <consortium name="Pathogen Informatics"/>
        </authorList>
    </citation>
    <scope>NUCLEOTIDE SEQUENCE [LARGE SCALE GENOMIC DNA]</scope>
</reference>
<evidence type="ECO:0000256" key="1">
    <source>
        <dbReference type="ARBA" id="ARBA00004123"/>
    </source>
</evidence>
<keyword evidence="4" id="KW-0805">Transcription regulation</keyword>
<dbReference type="OrthoDB" id="330772at2759"/>
<proteinExistence type="inferred from homology"/>
<accession>A0A183J1Q8</accession>
<evidence type="ECO:0000256" key="8">
    <source>
        <dbReference type="SAM" id="Coils"/>
    </source>
</evidence>
<keyword evidence="7" id="KW-0539">Nucleus</keyword>
<keyword evidence="6" id="KW-0508">mRNA splicing</keyword>
<sequence>MVFGRNRRMFGVLLSTLQKFNKEESNSFREQERRQKEIEAKLEEAKRREQAELDNEKQKLVMKRKCQQTEIRRLQKKKAVIASNWYFSRPLFHENDQEGSVLMIKYDPEFLVDLSVLPLKISH</sequence>
<dbReference type="GO" id="GO:0071013">
    <property type="term" value="C:catalytic step 2 spliceosome"/>
    <property type="evidence" value="ECO:0007669"/>
    <property type="project" value="TreeGrafter"/>
</dbReference>
<dbReference type="PANTHER" id="PTHR12707">
    <property type="entry name" value="PINN"/>
    <property type="match status" value="1"/>
</dbReference>
<dbReference type="GO" id="GO:0006397">
    <property type="term" value="P:mRNA processing"/>
    <property type="evidence" value="ECO:0007669"/>
    <property type="project" value="UniProtKB-KW"/>
</dbReference>
<feature type="domain" description="Pinin/SDK/MemA protein" evidence="9">
    <location>
        <begin position="5"/>
        <end position="80"/>
    </location>
</feature>
<dbReference type="Pfam" id="PF04696">
    <property type="entry name" value="Pinin_SDK_memA"/>
    <property type="match status" value="1"/>
</dbReference>
<dbReference type="Proteomes" id="UP000270296">
    <property type="component" value="Unassembled WGS sequence"/>
</dbReference>
<name>A0A183J1Q8_9BILA</name>
<evidence type="ECO:0000256" key="7">
    <source>
        <dbReference type="ARBA" id="ARBA00023242"/>
    </source>
</evidence>
<evidence type="ECO:0000313" key="11">
    <source>
        <dbReference type="Proteomes" id="UP000270296"/>
    </source>
</evidence>
<dbReference type="GO" id="GO:0008380">
    <property type="term" value="P:RNA splicing"/>
    <property type="evidence" value="ECO:0007669"/>
    <property type="project" value="UniProtKB-KW"/>
</dbReference>
<dbReference type="PANTHER" id="PTHR12707:SF0">
    <property type="entry name" value="PININ"/>
    <property type="match status" value="1"/>
</dbReference>
<dbReference type="WBParaSite" id="SBAD_0001015601-mRNA-1">
    <property type="protein sequence ID" value="SBAD_0001015601-mRNA-1"/>
    <property type="gene ID" value="SBAD_0001015601"/>
</dbReference>
<protein>
    <submittedName>
        <fullName evidence="12">Pinin_SDK_memA domain-containing protein</fullName>
    </submittedName>
</protein>
<dbReference type="AlphaFoldDB" id="A0A183J1Q8"/>
<comment type="subcellular location">
    <subcellularLocation>
        <location evidence="1">Nucleus</location>
    </subcellularLocation>
</comment>
<dbReference type="InterPro" id="IPR006786">
    <property type="entry name" value="Pinin_SDK_MemA"/>
</dbReference>
<keyword evidence="8" id="KW-0175">Coiled coil</keyword>
<dbReference type="EMBL" id="UZAM01013194">
    <property type="protein sequence ID" value="VDP26213.1"/>
    <property type="molecule type" value="Genomic_DNA"/>
</dbReference>
<gene>
    <name evidence="10" type="ORF">SBAD_LOCUS9806</name>
</gene>
<organism evidence="12">
    <name type="scientific">Soboliphyme baturini</name>
    <dbReference type="NCBI Taxonomy" id="241478"/>
    <lineage>
        <taxon>Eukaryota</taxon>
        <taxon>Metazoa</taxon>
        <taxon>Ecdysozoa</taxon>
        <taxon>Nematoda</taxon>
        <taxon>Enoplea</taxon>
        <taxon>Dorylaimia</taxon>
        <taxon>Dioctophymatida</taxon>
        <taxon>Dioctophymatoidea</taxon>
        <taxon>Soboliphymatidae</taxon>
        <taxon>Soboliphyme</taxon>
    </lineage>
</organism>
<dbReference type="InterPro" id="IPR039853">
    <property type="entry name" value="Pinin"/>
</dbReference>
<comment type="similarity">
    <text evidence="2">Belongs to the pinin family.</text>
</comment>
<evidence type="ECO:0000256" key="2">
    <source>
        <dbReference type="ARBA" id="ARBA00010386"/>
    </source>
</evidence>
<evidence type="ECO:0000313" key="12">
    <source>
        <dbReference type="WBParaSite" id="SBAD_0001015601-mRNA-1"/>
    </source>
</evidence>
<evidence type="ECO:0000256" key="3">
    <source>
        <dbReference type="ARBA" id="ARBA00022664"/>
    </source>
</evidence>
<evidence type="ECO:0000259" key="9">
    <source>
        <dbReference type="Pfam" id="PF04696"/>
    </source>
</evidence>
<feature type="coiled-coil region" evidence="8">
    <location>
        <begin position="21"/>
        <end position="77"/>
    </location>
</feature>
<evidence type="ECO:0000256" key="5">
    <source>
        <dbReference type="ARBA" id="ARBA00023163"/>
    </source>
</evidence>
<keyword evidence="3" id="KW-0507">mRNA processing</keyword>
<evidence type="ECO:0000256" key="4">
    <source>
        <dbReference type="ARBA" id="ARBA00023015"/>
    </source>
</evidence>
<reference evidence="12" key="1">
    <citation type="submission" date="2016-06" db="UniProtKB">
        <authorList>
            <consortium name="WormBaseParasite"/>
        </authorList>
    </citation>
    <scope>IDENTIFICATION</scope>
</reference>